<dbReference type="Proteomes" id="UP000035721">
    <property type="component" value="Unassembled WGS sequence"/>
</dbReference>
<proteinExistence type="predicted"/>
<gene>
    <name evidence="2" type="ORF">BN12_1460001</name>
</gene>
<protein>
    <submittedName>
        <fullName evidence="2">2-succinyl-5-enolpyruvyl-6-hydroxy-3-cyclohexene-1-carboxylate synthase</fullName>
        <ecNumber evidence="2">2.2.1.9</ecNumber>
    </submittedName>
</protein>
<keyword evidence="3" id="KW-1185">Reference proteome</keyword>
<dbReference type="Pfam" id="PF02775">
    <property type="entry name" value="TPP_enzyme_C"/>
    <property type="match status" value="1"/>
</dbReference>
<reference evidence="2 3" key="1">
    <citation type="journal article" date="2013" name="ISME J.">
        <title>A metabolic model for members of the genus Tetrasphaera involved in enhanced biological phosphorus removal.</title>
        <authorList>
            <person name="Kristiansen R."/>
            <person name="Nguyen H.T.T."/>
            <person name="Saunders A.M."/>
            <person name="Nielsen J.L."/>
            <person name="Wimmer R."/>
            <person name="Le V.Q."/>
            <person name="McIlroy S.J."/>
            <person name="Petrovski S."/>
            <person name="Seviour R.J."/>
            <person name="Calteau A."/>
            <person name="Nielsen K.L."/>
            <person name="Nielsen P.H."/>
        </authorList>
    </citation>
    <scope>NUCLEOTIDE SEQUENCE [LARGE SCALE GENOMIC DNA]</scope>
    <source>
        <strain evidence="2 3">T1-X7</strain>
    </source>
</reference>
<feature type="domain" description="Thiamine pyrophosphate enzyme TPP-binding" evidence="1">
    <location>
        <begin position="57"/>
        <end position="184"/>
    </location>
</feature>
<dbReference type="GO" id="GO:0000287">
    <property type="term" value="F:magnesium ion binding"/>
    <property type="evidence" value="ECO:0007669"/>
    <property type="project" value="UniProtKB-ARBA"/>
</dbReference>
<name>A0A077LVF1_9MICO</name>
<comment type="caution">
    <text evidence="2">The sequence shown here is derived from an EMBL/GenBank/DDBJ whole genome shotgun (WGS) entry which is preliminary data.</text>
</comment>
<evidence type="ECO:0000313" key="2">
    <source>
        <dbReference type="EMBL" id="CCH76767.1"/>
    </source>
</evidence>
<dbReference type="InterPro" id="IPR011766">
    <property type="entry name" value="TPP_enzyme_TPP-bd"/>
</dbReference>
<organism evidence="2 3">
    <name type="scientific">Nostocoides japonicum T1-X7</name>
    <dbReference type="NCBI Taxonomy" id="1194083"/>
    <lineage>
        <taxon>Bacteria</taxon>
        <taxon>Bacillati</taxon>
        <taxon>Actinomycetota</taxon>
        <taxon>Actinomycetes</taxon>
        <taxon>Micrococcales</taxon>
        <taxon>Intrasporangiaceae</taxon>
        <taxon>Nostocoides</taxon>
    </lineage>
</organism>
<dbReference type="SUPFAM" id="SSF52518">
    <property type="entry name" value="Thiamin diphosphate-binding fold (THDP-binding)"/>
    <property type="match status" value="1"/>
</dbReference>
<evidence type="ECO:0000313" key="3">
    <source>
        <dbReference type="Proteomes" id="UP000035721"/>
    </source>
</evidence>
<keyword evidence="2" id="KW-0808">Transferase</keyword>
<dbReference type="InterPro" id="IPR029061">
    <property type="entry name" value="THDP-binding"/>
</dbReference>
<evidence type="ECO:0000259" key="1">
    <source>
        <dbReference type="Pfam" id="PF02775"/>
    </source>
</evidence>
<dbReference type="PANTHER" id="PTHR42916">
    <property type="entry name" value="2-SUCCINYL-5-ENOLPYRUVYL-6-HYDROXY-3-CYCLOHEXENE-1-CARBOXYLATE SYNTHASE"/>
    <property type="match status" value="1"/>
</dbReference>
<dbReference type="PANTHER" id="PTHR42916:SF1">
    <property type="entry name" value="PROTEIN PHYLLO, CHLOROPLASTIC"/>
    <property type="match status" value="1"/>
</dbReference>
<dbReference type="AlphaFoldDB" id="A0A077LVF1"/>
<dbReference type="EMBL" id="CAJB01000053">
    <property type="protein sequence ID" value="CCH76767.1"/>
    <property type="molecule type" value="Genomic_DNA"/>
</dbReference>
<dbReference type="CDD" id="cd02009">
    <property type="entry name" value="TPP_SHCHC_synthase"/>
    <property type="match status" value="1"/>
</dbReference>
<dbReference type="Gene3D" id="3.40.50.970">
    <property type="match status" value="1"/>
</dbReference>
<accession>A0A077LVF1</accession>
<dbReference type="GO" id="GO:0070204">
    <property type="term" value="F:2-succinyl-5-enolpyruvyl-6-hydroxy-3-cyclohexene-1-carboxylic-acid synthase activity"/>
    <property type="evidence" value="ECO:0007669"/>
    <property type="project" value="UniProtKB-EC"/>
</dbReference>
<sequence>MAAAPPPWPSGLRVAREVVAALPDGAILFAGSSNAPRDLDIAVGPTRPGLDVVGNRGLAGIDGCVSTATGVALAHAGRPAYALVGDLTFLHDTNALLVGPDEPVPNLTVVVVNDDGGGIFETLEPGDPSGAGSADFERLFGTPTGARLEPLCTAYGVRYAEAASVEQLHRLVARRPDGLCVIEVRIDRGRTRAEHDEVMRLPSHWP</sequence>
<dbReference type="STRING" id="1194083.BN12_1460001"/>
<dbReference type="EC" id="2.2.1.9" evidence="2"/>
<dbReference type="GO" id="GO:0030976">
    <property type="term" value="F:thiamine pyrophosphate binding"/>
    <property type="evidence" value="ECO:0007669"/>
    <property type="project" value="InterPro"/>
</dbReference>